<evidence type="ECO:0000313" key="2">
    <source>
        <dbReference type="Proteomes" id="UP000318413"/>
    </source>
</evidence>
<sequence>MFQNPNDHEERGATPPIIEPDAHGQAALMLAESILHALIETRTFTLEQALSVVATAQEIKVEFAQLAGESQRRMRASLDLLSMIAGSLQHELG</sequence>
<proteinExistence type="predicted"/>
<dbReference type="EMBL" id="RCZK01000006">
    <property type="protein sequence ID" value="TPG12424.1"/>
    <property type="molecule type" value="Genomic_DNA"/>
</dbReference>
<keyword evidence="2" id="KW-1185">Reference proteome</keyword>
<protein>
    <submittedName>
        <fullName evidence="1">Uncharacterized protein</fullName>
    </submittedName>
</protein>
<gene>
    <name evidence="1" type="ORF">EAH84_09755</name>
</gene>
<evidence type="ECO:0000313" key="1">
    <source>
        <dbReference type="EMBL" id="TPG12424.1"/>
    </source>
</evidence>
<organism evidence="1 2">
    <name type="scientific">Sphingomonas oligophenolica</name>
    <dbReference type="NCBI Taxonomy" id="301154"/>
    <lineage>
        <taxon>Bacteria</taxon>
        <taxon>Pseudomonadati</taxon>
        <taxon>Pseudomonadota</taxon>
        <taxon>Alphaproteobacteria</taxon>
        <taxon>Sphingomonadales</taxon>
        <taxon>Sphingomonadaceae</taxon>
        <taxon>Sphingomonas</taxon>
    </lineage>
</organism>
<name>A0A502CII6_9SPHN</name>
<dbReference type="AlphaFoldDB" id="A0A502CII6"/>
<accession>A0A502CII6</accession>
<reference evidence="1 2" key="1">
    <citation type="journal article" date="2019" name="Environ. Microbiol.">
        <title>Species interactions and distinct microbial communities in high Arctic permafrost affected cryosols are associated with the CH4 and CO2 gas fluxes.</title>
        <authorList>
            <person name="Altshuler I."/>
            <person name="Hamel J."/>
            <person name="Turney S."/>
            <person name="Magnuson E."/>
            <person name="Levesque R."/>
            <person name="Greer C."/>
            <person name="Whyte L.G."/>
        </authorList>
    </citation>
    <scope>NUCLEOTIDE SEQUENCE [LARGE SCALE GENOMIC DNA]</scope>
    <source>
        <strain evidence="1 2">S5.1</strain>
    </source>
</reference>
<dbReference type="Proteomes" id="UP000318413">
    <property type="component" value="Unassembled WGS sequence"/>
</dbReference>
<dbReference type="RefSeq" id="WP_140871326.1">
    <property type="nucleotide sequence ID" value="NZ_RCZK01000006.1"/>
</dbReference>
<dbReference type="OrthoDB" id="7573097at2"/>
<comment type="caution">
    <text evidence="1">The sequence shown here is derived from an EMBL/GenBank/DDBJ whole genome shotgun (WGS) entry which is preliminary data.</text>
</comment>